<sequence length="18" mass="2031">MSRSFTVSLQRIALCVYG</sequence>
<reference evidence="1" key="1">
    <citation type="submission" date="2018-02" db="EMBL/GenBank/DDBJ databases">
        <title>Rhizophora mucronata_Transcriptome.</title>
        <authorList>
            <person name="Meera S.P."/>
            <person name="Sreeshan A."/>
            <person name="Augustine A."/>
        </authorList>
    </citation>
    <scope>NUCLEOTIDE SEQUENCE</scope>
    <source>
        <tissue evidence="1">Leaf</tissue>
    </source>
</reference>
<name>A0A2P2QG91_RHIMU</name>
<dbReference type="EMBL" id="GGEC01085517">
    <property type="protein sequence ID" value="MBX66001.1"/>
    <property type="molecule type" value="Transcribed_RNA"/>
</dbReference>
<protein>
    <submittedName>
        <fullName evidence="1">Uncharacterized protein</fullName>
    </submittedName>
</protein>
<organism evidence="1">
    <name type="scientific">Rhizophora mucronata</name>
    <name type="common">Asiatic mangrove</name>
    <dbReference type="NCBI Taxonomy" id="61149"/>
    <lineage>
        <taxon>Eukaryota</taxon>
        <taxon>Viridiplantae</taxon>
        <taxon>Streptophyta</taxon>
        <taxon>Embryophyta</taxon>
        <taxon>Tracheophyta</taxon>
        <taxon>Spermatophyta</taxon>
        <taxon>Magnoliopsida</taxon>
        <taxon>eudicotyledons</taxon>
        <taxon>Gunneridae</taxon>
        <taxon>Pentapetalae</taxon>
        <taxon>rosids</taxon>
        <taxon>fabids</taxon>
        <taxon>Malpighiales</taxon>
        <taxon>Rhizophoraceae</taxon>
        <taxon>Rhizophora</taxon>
    </lineage>
</organism>
<evidence type="ECO:0000313" key="1">
    <source>
        <dbReference type="EMBL" id="MBX66001.1"/>
    </source>
</evidence>
<proteinExistence type="predicted"/>
<dbReference type="AlphaFoldDB" id="A0A2P2QG91"/>
<accession>A0A2P2QG91</accession>